<dbReference type="InterPro" id="IPR037518">
    <property type="entry name" value="MPN"/>
</dbReference>
<dbReference type="PROSITE" id="PS01302">
    <property type="entry name" value="UPF0758"/>
    <property type="match status" value="1"/>
</dbReference>
<dbReference type="InterPro" id="IPR025657">
    <property type="entry name" value="RadC_JAB"/>
</dbReference>
<evidence type="ECO:0000256" key="3">
    <source>
        <dbReference type="ARBA" id="ARBA00022801"/>
    </source>
</evidence>
<evidence type="ECO:0000256" key="5">
    <source>
        <dbReference type="ARBA" id="ARBA00023049"/>
    </source>
</evidence>
<evidence type="ECO:0000313" key="8">
    <source>
        <dbReference type="Proteomes" id="UP001202281"/>
    </source>
</evidence>
<accession>A0ABT0BLT2</accession>
<dbReference type="Gene3D" id="3.40.140.10">
    <property type="entry name" value="Cytidine Deaminase, domain 2"/>
    <property type="match status" value="1"/>
</dbReference>
<evidence type="ECO:0000259" key="6">
    <source>
        <dbReference type="PROSITE" id="PS50249"/>
    </source>
</evidence>
<keyword evidence="1" id="KW-0645">Protease</keyword>
<reference evidence="7 8" key="1">
    <citation type="submission" date="2022-04" db="EMBL/GenBank/DDBJ databases">
        <title>Identification of a novel bacterium isolated from mangrove sediments.</title>
        <authorList>
            <person name="Pan X."/>
        </authorList>
    </citation>
    <scope>NUCLEOTIDE SEQUENCE [LARGE SCALE GENOMIC DNA]</scope>
    <source>
        <strain evidence="7 8">B2638</strain>
    </source>
</reference>
<feature type="domain" description="MPN" evidence="6">
    <location>
        <begin position="82"/>
        <end position="209"/>
    </location>
</feature>
<keyword evidence="5" id="KW-0482">Metalloprotease</keyword>
<gene>
    <name evidence="7" type="ORF">MTR66_04245</name>
</gene>
<comment type="caution">
    <text evidence="7">The sequence shown here is derived from an EMBL/GenBank/DDBJ whole genome shotgun (WGS) entry which is preliminary data.</text>
</comment>
<name>A0ABT0BLT2_9SPHN</name>
<evidence type="ECO:0000313" key="7">
    <source>
        <dbReference type="EMBL" id="MCJ2186021.1"/>
    </source>
</evidence>
<sequence length="209" mass="22578">MAAEDAGQLSVLAELLFPCAGAEAEEAARRLIRHFGSLRTIWSASSEALDHALAEIGHDRAAIRAAIVAARHLAEAAAREALVGEAIDTRAAEFRHYLVRRLGLRREECVMVLFFTGEGLFIAEDFYCGGQRGEAVIPLRRTVRRAFDLDARRLVLAHNHPSGTALPSNADIAATAKLRNVTEALEIGLDDHCIVAGNAIASMRTMGLV</sequence>
<dbReference type="Pfam" id="PF04002">
    <property type="entry name" value="RadC"/>
    <property type="match status" value="1"/>
</dbReference>
<evidence type="ECO:0000256" key="1">
    <source>
        <dbReference type="ARBA" id="ARBA00022670"/>
    </source>
</evidence>
<protein>
    <submittedName>
        <fullName evidence="7">DNA repair protein RadC</fullName>
    </submittedName>
</protein>
<dbReference type="SUPFAM" id="SSF102712">
    <property type="entry name" value="JAB1/MPN domain"/>
    <property type="match status" value="1"/>
</dbReference>
<proteinExistence type="predicted"/>
<dbReference type="Proteomes" id="UP001202281">
    <property type="component" value="Unassembled WGS sequence"/>
</dbReference>
<dbReference type="PANTHER" id="PTHR30471">
    <property type="entry name" value="DNA REPAIR PROTEIN RADC"/>
    <property type="match status" value="1"/>
</dbReference>
<evidence type="ECO:0000256" key="4">
    <source>
        <dbReference type="ARBA" id="ARBA00022833"/>
    </source>
</evidence>
<dbReference type="PROSITE" id="PS50249">
    <property type="entry name" value="MPN"/>
    <property type="match status" value="1"/>
</dbReference>
<dbReference type="RefSeq" id="WP_243918206.1">
    <property type="nucleotide sequence ID" value="NZ_JALHLG010000005.1"/>
</dbReference>
<dbReference type="InterPro" id="IPR020891">
    <property type="entry name" value="UPF0758_CS"/>
</dbReference>
<dbReference type="InterPro" id="IPR001405">
    <property type="entry name" value="UPF0758"/>
</dbReference>
<dbReference type="EMBL" id="JALHLG010000005">
    <property type="protein sequence ID" value="MCJ2186021.1"/>
    <property type="molecule type" value="Genomic_DNA"/>
</dbReference>
<keyword evidence="8" id="KW-1185">Reference proteome</keyword>
<dbReference type="PANTHER" id="PTHR30471:SF3">
    <property type="entry name" value="UPF0758 PROTEIN YEES-RELATED"/>
    <property type="match status" value="1"/>
</dbReference>
<keyword evidence="2" id="KW-0479">Metal-binding</keyword>
<evidence type="ECO:0000256" key="2">
    <source>
        <dbReference type="ARBA" id="ARBA00022723"/>
    </source>
</evidence>
<organism evidence="7 8">
    <name type="scientific">Novosphingobium beihaiensis</name>
    <dbReference type="NCBI Taxonomy" id="2930389"/>
    <lineage>
        <taxon>Bacteria</taxon>
        <taxon>Pseudomonadati</taxon>
        <taxon>Pseudomonadota</taxon>
        <taxon>Alphaproteobacteria</taxon>
        <taxon>Sphingomonadales</taxon>
        <taxon>Sphingomonadaceae</taxon>
        <taxon>Novosphingobium</taxon>
    </lineage>
</organism>
<keyword evidence="4" id="KW-0862">Zinc</keyword>
<keyword evidence="3" id="KW-0378">Hydrolase</keyword>